<feature type="domain" description="ABC transporter" evidence="18">
    <location>
        <begin position="204"/>
        <end position="490"/>
    </location>
</feature>
<dbReference type="Proteomes" id="UP000248168">
    <property type="component" value="Unassembled WGS sequence"/>
</dbReference>
<evidence type="ECO:0000256" key="7">
    <source>
        <dbReference type="ARBA" id="ARBA00022769"/>
    </source>
</evidence>
<evidence type="ECO:0000256" key="1">
    <source>
        <dbReference type="ARBA" id="ARBA00004496"/>
    </source>
</evidence>
<keyword evidence="5" id="KW-0547">Nucleotide-binding</keyword>
<dbReference type="GO" id="GO:0004518">
    <property type="term" value="F:nuclease activity"/>
    <property type="evidence" value="ECO:0007669"/>
    <property type="project" value="UniProtKB-KW"/>
</dbReference>
<organism evidence="19 20">
    <name type="scientific">Nitrospira lenta</name>
    <dbReference type="NCBI Taxonomy" id="1436998"/>
    <lineage>
        <taxon>Bacteria</taxon>
        <taxon>Pseudomonadati</taxon>
        <taxon>Nitrospirota</taxon>
        <taxon>Nitrospiria</taxon>
        <taxon>Nitrospirales</taxon>
        <taxon>Nitrospiraceae</taxon>
        <taxon>Nitrospira</taxon>
    </lineage>
</organism>
<dbReference type="InterPro" id="IPR003439">
    <property type="entry name" value="ABC_transporter-like_ATP-bd"/>
</dbReference>
<evidence type="ECO:0000313" key="20">
    <source>
        <dbReference type="Proteomes" id="UP000248168"/>
    </source>
</evidence>
<dbReference type="GO" id="GO:0005524">
    <property type="term" value="F:ATP binding"/>
    <property type="evidence" value="ECO:0007669"/>
    <property type="project" value="UniProtKB-KW"/>
</dbReference>
<dbReference type="InterPro" id="IPR017871">
    <property type="entry name" value="ABC_transporter-like_CS"/>
</dbReference>
<evidence type="ECO:0000256" key="14">
    <source>
        <dbReference type="ARBA" id="ARBA00023236"/>
    </source>
</evidence>
<dbReference type="Gene3D" id="1.20.1580.10">
    <property type="entry name" value="ABC transporter ATPase like domain"/>
    <property type="match status" value="3"/>
</dbReference>
<dbReference type="Gene3D" id="3.40.50.300">
    <property type="entry name" value="P-loop containing nucleotide triphosphate hydrolases"/>
    <property type="match status" value="3"/>
</dbReference>
<dbReference type="GO" id="GO:0008270">
    <property type="term" value="F:zinc ion binding"/>
    <property type="evidence" value="ECO:0007669"/>
    <property type="project" value="UniProtKB-KW"/>
</dbReference>
<accession>A0A330L2C5</accession>
<keyword evidence="14" id="KW-0742">SOS response</keyword>
<comment type="similarity">
    <text evidence="15">Belongs to the ABC transporter superfamily. UvrA family.</text>
</comment>
<evidence type="ECO:0000256" key="6">
    <source>
        <dbReference type="ARBA" id="ARBA00022763"/>
    </source>
</evidence>
<gene>
    <name evidence="19" type="primary">uvrA</name>
    <name evidence="19" type="ORF">NITLEN_10880</name>
</gene>
<dbReference type="GO" id="GO:0005737">
    <property type="term" value="C:cytoplasm"/>
    <property type="evidence" value="ECO:0007669"/>
    <property type="project" value="UniProtKB-SubCell"/>
</dbReference>
<keyword evidence="7" id="KW-0228">DNA excision</keyword>
<dbReference type="PROSITE" id="PS00211">
    <property type="entry name" value="ABC_TRANSPORTER_1"/>
    <property type="match status" value="1"/>
</dbReference>
<dbReference type="RefSeq" id="WP_121988271.1">
    <property type="nucleotide sequence ID" value="NZ_OUNR01000001.1"/>
</dbReference>
<keyword evidence="8" id="KW-0863">Zinc-finger</keyword>
<dbReference type="CDD" id="cd03270">
    <property type="entry name" value="ABC_UvrA_I"/>
    <property type="match status" value="1"/>
</dbReference>
<evidence type="ECO:0000313" key="19">
    <source>
        <dbReference type="EMBL" id="SPP63794.1"/>
    </source>
</evidence>
<dbReference type="GO" id="GO:0009432">
    <property type="term" value="P:SOS response"/>
    <property type="evidence" value="ECO:0007669"/>
    <property type="project" value="UniProtKB-KW"/>
</dbReference>
<keyword evidence="6" id="KW-0227">DNA damage</keyword>
<evidence type="ECO:0000256" key="16">
    <source>
        <dbReference type="ARBA" id="ARBA00039316"/>
    </source>
</evidence>
<dbReference type="GO" id="GO:0006289">
    <property type="term" value="P:nucleotide-excision repair"/>
    <property type="evidence" value="ECO:0007669"/>
    <property type="project" value="InterPro"/>
</dbReference>
<evidence type="ECO:0000259" key="18">
    <source>
        <dbReference type="PROSITE" id="PS50893"/>
    </source>
</evidence>
<evidence type="ECO:0000256" key="3">
    <source>
        <dbReference type="ARBA" id="ARBA00022723"/>
    </source>
</evidence>
<dbReference type="PANTHER" id="PTHR43152:SF3">
    <property type="entry name" value="UVRABC SYSTEM PROTEIN A"/>
    <property type="match status" value="1"/>
</dbReference>
<evidence type="ECO:0000256" key="17">
    <source>
        <dbReference type="ARBA" id="ARBA00042156"/>
    </source>
</evidence>
<dbReference type="OrthoDB" id="9809851at2"/>
<dbReference type="Gene3D" id="1.10.8.280">
    <property type="entry name" value="ABC transporter ATPase domain-like"/>
    <property type="match status" value="1"/>
</dbReference>
<dbReference type="InParanoid" id="A0A330L2C5"/>
<evidence type="ECO:0000256" key="8">
    <source>
        <dbReference type="ARBA" id="ARBA00022771"/>
    </source>
</evidence>
<dbReference type="FunCoup" id="A0A330L2C5">
    <property type="interactions" value="314"/>
</dbReference>
<name>A0A330L2C5_9BACT</name>
<evidence type="ECO:0000256" key="4">
    <source>
        <dbReference type="ARBA" id="ARBA00022737"/>
    </source>
</evidence>
<dbReference type="FunFam" id="1.20.1580.10:FF:000003">
    <property type="entry name" value="UvrABC system protein A"/>
    <property type="match status" value="1"/>
</dbReference>
<dbReference type="EMBL" id="OUNR01000001">
    <property type="protein sequence ID" value="SPP63794.1"/>
    <property type="molecule type" value="Genomic_DNA"/>
</dbReference>
<dbReference type="AlphaFoldDB" id="A0A330L2C5"/>
<dbReference type="Pfam" id="PF00005">
    <property type="entry name" value="ABC_tran"/>
    <property type="match status" value="1"/>
</dbReference>
<protein>
    <recommendedName>
        <fullName evidence="16">UvrABC system protein A</fullName>
    </recommendedName>
    <alternativeName>
        <fullName evidence="17">Excinuclease ABC subunit A</fullName>
    </alternativeName>
</protein>
<dbReference type="PROSITE" id="PS50893">
    <property type="entry name" value="ABC_TRANSPORTER_2"/>
    <property type="match status" value="2"/>
</dbReference>
<evidence type="ECO:0000256" key="12">
    <source>
        <dbReference type="ARBA" id="ARBA00023125"/>
    </source>
</evidence>
<keyword evidence="4" id="KW-0677">Repeat</keyword>
<keyword evidence="13" id="KW-0234">DNA repair</keyword>
<keyword evidence="11" id="KW-0267">Excision nuclease</keyword>
<evidence type="ECO:0000256" key="2">
    <source>
        <dbReference type="ARBA" id="ARBA00022490"/>
    </source>
</evidence>
<dbReference type="FunFam" id="1.20.1580.10:FF:000002">
    <property type="entry name" value="UvrABC system protein A"/>
    <property type="match status" value="1"/>
</dbReference>
<keyword evidence="3" id="KW-0479">Metal-binding</keyword>
<evidence type="ECO:0000256" key="5">
    <source>
        <dbReference type="ARBA" id="ARBA00022741"/>
    </source>
</evidence>
<feature type="domain" description="ABC transporter" evidence="18">
    <location>
        <begin position="492"/>
        <end position="831"/>
    </location>
</feature>
<dbReference type="SUPFAM" id="SSF52540">
    <property type="entry name" value="P-loop containing nucleoside triphosphate hydrolases"/>
    <property type="match status" value="2"/>
</dbReference>
<evidence type="ECO:0000256" key="11">
    <source>
        <dbReference type="ARBA" id="ARBA00022881"/>
    </source>
</evidence>
<evidence type="ECO:0000256" key="15">
    <source>
        <dbReference type="ARBA" id="ARBA00038000"/>
    </source>
</evidence>
<keyword evidence="10" id="KW-0067">ATP-binding</keyword>
<keyword evidence="9" id="KW-0862">Zinc</keyword>
<proteinExistence type="inferred from homology"/>
<dbReference type="Pfam" id="PF17760">
    <property type="entry name" value="UvrA_inter"/>
    <property type="match status" value="1"/>
</dbReference>
<keyword evidence="2" id="KW-0963">Cytoplasm</keyword>
<evidence type="ECO:0000256" key="9">
    <source>
        <dbReference type="ARBA" id="ARBA00022833"/>
    </source>
</evidence>
<dbReference type="Gene3D" id="3.30.190.20">
    <property type="match status" value="1"/>
</dbReference>
<dbReference type="InterPro" id="IPR041102">
    <property type="entry name" value="UvrA_inter"/>
</dbReference>
<keyword evidence="12" id="KW-0238">DNA-binding</keyword>
<dbReference type="PANTHER" id="PTHR43152">
    <property type="entry name" value="UVRABC SYSTEM PROTEIN A"/>
    <property type="match status" value="1"/>
</dbReference>
<dbReference type="CDD" id="cd03271">
    <property type="entry name" value="ABC_UvrA_II"/>
    <property type="match status" value="1"/>
</dbReference>
<sequence length="835" mass="91806">MSNTITIKGAREHNLKNIDVVIPRDKLVVITGLSGSGKSSLAFDTIYAEGQRRYVESLSAYARQFLEQMGKPDVDSIEGLSPAISIEQKSTSHNPRSTVGTVTEIYDYLRLLFARVGRPYCFQCGEEIAAQTVQQMVDAIAGLPEGAKFQVLAPIVRGRKGEYRKELLEMRKAGYVRARVNGEIVDLGEDIVLDKQKKHTIEIIVDRLVMKAGDALMRRLADSVETSLKLTSGLVAVLTDNGKTRLYSDKLACIKCGVSYPEVEPRIFSFNSPHGACPACDGIGYAMTPGASEEEDFTLLDACEVCHGARLKPESLAIKLEKKSIAEVTSLSIRAAAEFFVSLKFTDRELVIAHRILKEIRERLGFLVNVGLDYLTLDRAAATLSGGEGQRIRLATQIGSGLVGVLYILDEPSIGLHQRDNRRLLQTLLRLRDLGNTVVVVEHDAETMMAADHLLDMGPGAGTHGGHVIAQGTPQEVMGNPDSITGQYLRGIQTVSLPKRDRKPKGYLTVANAQKHNLKNVTAKIPLGMLTCVTGVSGSGKSTLVLEVLFHSLSQMLYQKKPKIDGCKELRGVDALDKVIDIDQSPIGRTPRSNPATYTGLFSFIRDLYSNLPESRVRGYKPGRYSFNVKGGRCEACQGDGLIKIEMHFLPDVYVTCEVCKGQRYNRETMEILHKGKSIADVLNMTVDDAVEFFEHIPFIKRKLETLHDVGLHYVKLGQSATTLSGGEAQRVKLSRELSKRPTGRTMYILDEPTTGLHFADVQRLIDVLDRLVEAGNTVLVIEHNLDVIKNADWVIDLGPEGGDRGGEIVVEGPPREVAKSKRSYTGQVLKEAGL</sequence>
<evidence type="ECO:0000256" key="10">
    <source>
        <dbReference type="ARBA" id="ARBA00022840"/>
    </source>
</evidence>
<dbReference type="GO" id="GO:0003677">
    <property type="term" value="F:DNA binding"/>
    <property type="evidence" value="ECO:0007669"/>
    <property type="project" value="UniProtKB-KW"/>
</dbReference>
<dbReference type="InterPro" id="IPR004602">
    <property type="entry name" value="UvrA"/>
</dbReference>
<dbReference type="GO" id="GO:0009380">
    <property type="term" value="C:excinuclease repair complex"/>
    <property type="evidence" value="ECO:0007669"/>
    <property type="project" value="InterPro"/>
</dbReference>
<comment type="subcellular location">
    <subcellularLocation>
        <location evidence="1">Cytoplasm</location>
    </subcellularLocation>
</comment>
<dbReference type="InterPro" id="IPR027417">
    <property type="entry name" value="P-loop_NTPase"/>
</dbReference>
<dbReference type="GO" id="GO:0016887">
    <property type="term" value="F:ATP hydrolysis activity"/>
    <property type="evidence" value="ECO:0007669"/>
    <property type="project" value="InterPro"/>
</dbReference>
<reference evidence="20" key="1">
    <citation type="submission" date="2018-04" db="EMBL/GenBank/DDBJ databases">
        <authorList>
            <person name="Lucker S."/>
            <person name="Sakoula D."/>
        </authorList>
    </citation>
    <scope>NUCLEOTIDE SEQUENCE [LARGE SCALE GENOMIC DNA]</scope>
</reference>
<keyword evidence="20" id="KW-1185">Reference proteome</keyword>
<evidence type="ECO:0000256" key="13">
    <source>
        <dbReference type="ARBA" id="ARBA00023204"/>
    </source>
</evidence>
<dbReference type="NCBIfam" id="TIGR00630">
    <property type="entry name" value="uvra"/>
    <property type="match status" value="1"/>
</dbReference>